<evidence type="ECO:0000256" key="9">
    <source>
        <dbReference type="ARBA" id="ARBA00023158"/>
    </source>
</evidence>
<dbReference type="InterPro" id="IPR026122">
    <property type="entry name" value="MOV-10/SDE3_DEXXQ/H-box"/>
</dbReference>
<dbReference type="SUPFAM" id="SSF52540">
    <property type="entry name" value="P-loop containing nucleoside triphosphate hydrolases"/>
    <property type="match status" value="1"/>
</dbReference>
<gene>
    <name evidence="13" type="ORF">AAF712_006620</name>
</gene>
<evidence type="ECO:0000256" key="10">
    <source>
        <dbReference type="ARBA" id="ARBA00047984"/>
    </source>
</evidence>
<evidence type="ECO:0000256" key="6">
    <source>
        <dbReference type="ARBA" id="ARBA00022801"/>
    </source>
</evidence>
<feature type="domain" description="U1-type" evidence="12">
    <location>
        <begin position="21"/>
        <end position="54"/>
    </location>
</feature>
<evidence type="ECO:0000313" key="13">
    <source>
        <dbReference type="EMBL" id="KAL0066361.1"/>
    </source>
</evidence>
<evidence type="ECO:0000256" key="8">
    <source>
        <dbReference type="ARBA" id="ARBA00022840"/>
    </source>
</evidence>
<dbReference type="SMART" id="SM00451">
    <property type="entry name" value="ZnF_U1"/>
    <property type="match status" value="2"/>
</dbReference>
<name>A0ABR2ZZ72_9AGAR</name>
<keyword evidence="6" id="KW-0378">Hydrolase</keyword>
<keyword evidence="7" id="KW-0347">Helicase</keyword>
<dbReference type="CDD" id="cd18038">
    <property type="entry name" value="DEXXQc_Helz-like"/>
    <property type="match status" value="1"/>
</dbReference>
<evidence type="ECO:0000256" key="11">
    <source>
        <dbReference type="SAM" id="MobiDB-lite"/>
    </source>
</evidence>
<dbReference type="InterPro" id="IPR041677">
    <property type="entry name" value="DNA2/NAM7_AAA_11"/>
</dbReference>
<feature type="region of interest" description="Disordered" evidence="11">
    <location>
        <begin position="931"/>
        <end position="958"/>
    </location>
</feature>
<comment type="subcellular location">
    <subcellularLocation>
        <location evidence="1">Cytoplasm</location>
    </subcellularLocation>
</comment>
<protein>
    <recommendedName>
        <fullName evidence="3">RNA helicase</fullName>
        <ecNumber evidence="3">3.6.4.13</ecNumber>
    </recommendedName>
</protein>
<keyword evidence="14" id="KW-1185">Reference proteome</keyword>
<keyword evidence="8" id="KW-0067">ATP-binding</keyword>
<sequence length="958" mass="106593">MAVSCREVHLQGKRHLAKTKDQEWTCLTCNRVFTVGSRESHLQGKPHRRAAQASSATPAVTTSAAGASPQQWTCEPCGCQMDAPNRKQHLRGKRHRRALAGETAADYDKADNVTNAAELGELEVEEDEQLWGDKNGFTVEGNFDFKIVDLASATRGITIQASAKAKATFQAELTGCILASSKRQGTYSPLSVLPVRFEINMTTKHYGRAEDRLELTFNSAQLRTQFVIARKLRVHVGSQSDQIDLQPKIPYSQKKKFSKRQPVTQIVPGEPAPSLNAIPYVGKLPHASIPKPLIDILESGGTTREIIEQMQLMELPREFDTAGYSKYFKHLLWAEEYQMDRDMEYYDIPNAKLTKHNNLDVPGLAEKRPSVLVGDKILVQPHGSPEGRWFEGGVHTVRKEDVGMKFHKKFVPKPTDRFSVRFRLNRYPLRREHQALGLVFAHDRILFPEREHLLGAAAQGLPRNTFNPAIASNPRQLQAVASILNAPAGSVPFVVFGPPGTGKTVTVVEAIRQILDANPEARILACAPSNSAADLIALRLRELGSDVLFRAYAPSRIRDLIPDELEPFTYRNPNGHFSVRGLAEMKRFRVVVTTCISASIVSGIGTPRGYYSHIFLDEAGQATEPEAMVAFKSMVGEDTNVVLCGDPKQLGPIIRSSVARRLGLGISFIERLMGREIYDEVAGNGSSVVKLTRNYRSHNAILRFPNEQFYGGDLEPCADPKIANLYLDSAHVVSPKFPIVFHSVFGKDDREASSPSYFNVDEVTVVKSVLEKLRSDTRIRLSDDDIGVIAPYRAQVLKLRAAFRSLDASVKVGSVEEFQGQERKVIVVSTVRSSREFVDYDLRHTLGFVANPRRFNVAVTRARSLLVIVGDPNVLSLDPLWRSFLNYVYENGGWTGPPPMWDTTEPVDFAGGYDISIRDQARAEMEAFSRMMEGPASTSNGQSDERDVNVDQPWGEKE</sequence>
<dbReference type="InterPro" id="IPR041679">
    <property type="entry name" value="DNA2/NAM7-like_C"/>
</dbReference>
<feature type="compositionally biased region" description="Low complexity" evidence="11">
    <location>
        <begin position="51"/>
        <end position="68"/>
    </location>
</feature>
<dbReference type="Pfam" id="PF13087">
    <property type="entry name" value="AAA_12"/>
    <property type="match status" value="1"/>
</dbReference>
<dbReference type="Pfam" id="PF21634">
    <property type="entry name" value="MOV-10_beta-barrel"/>
    <property type="match status" value="1"/>
</dbReference>
<evidence type="ECO:0000256" key="7">
    <source>
        <dbReference type="ARBA" id="ARBA00022806"/>
    </source>
</evidence>
<evidence type="ECO:0000256" key="2">
    <source>
        <dbReference type="ARBA" id="ARBA00005601"/>
    </source>
</evidence>
<dbReference type="CDD" id="cd18808">
    <property type="entry name" value="SF1_C_Upf1"/>
    <property type="match status" value="1"/>
</dbReference>
<dbReference type="Pfam" id="PF13086">
    <property type="entry name" value="AAA_11"/>
    <property type="match status" value="2"/>
</dbReference>
<dbReference type="EMBL" id="JBBXMP010000036">
    <property type="protein sequence ID" value="KAL0066361.1"/>
    <property type="molecule type" value="Genomic_DNA"/>
</dbReference>
<keyword evidence="5" id="KW-0547">Nucleotide-binding</keyword>
<dbReference type="InterPro" id="IPR003604">
    <property type="entry name" value="Matrin/U1-like-C_Znf_C2H2"/>
</dbReference>
<accession>A0ABR2ZZ72</accession>
<evidence type="ECO:0000256" key="4">
    <source>
        <dbReference type="ARBA" id="ARBA00022490"/>
    </source>
</evidence>
<keyword evidence="9" id="KW-0943">RNA-mediated gene silencing</keyword>
<proteinExistence type="inferred from homology"/>
<dbReference type="PANTHER" id="PTHR45418">
    <property type="entry name" value="CANCER/TESTIS ANTIGEN 55"/>
    <property type="match status" value="1"/>
</dbReference>
<evidence type="ECO:0000313" key="14">
    <source>
        <dbReference type="Proteomes" id="UP001437256"/>
    </source>
</evidence>
<reference evidence="13 14" key="1">
    <citation type="submission" date="2024-05" db="EMBL/GenBank/DDBJ databases">
        <title>A draft genome resource for the thread blight pathogen Marasmius tenuissimus strain MS-2.</title>
        <authorList>
            <person name="Yulfo-Soto G.E."/>
            <person name="Baruah I.K."/>
            <person name="Amoako-Attah I."/>
            <person name="Bukari Y."/>
            <person name="Meinhardt L.W."/>
            <person name="Bailey B.A."/>
            <person name="Cohen S.P."/>
        </authorList>
    </citation>
    <scope>NUCLEOTIDE SEQUENCE [LARGE SCALE GENOMIC DNA]</scope>
    <source>
        <strain evidence="13 14">MS-2</strain>
    </source>
</reference>
<dbReference type="InterPro" id="IPR049080">
    <property type="entry name" value="MOV-10-like_beta-barrel"/>
</dbReference>
<evidence type="ECO:0000256" key="5">
    <source>
        <dbReference type="ARBA" id="ARBA00022741"/>
    </source>
</evidence>
<dbReference type="Gene3D" id="3.40.50.300">
    <property type="entry name" value="P-loop containing nucleotide triphosphate hydrolases"/>
    <property type="match status" value="2"/>
</dbReference>
<dbReference type="Proteomes" id="UP001437256">
    <property type="component" value="Unassembled WGS sequence"/>
</dbReference>
<dbReference type="EC" id="3.6.4.13" evidence="3"/>
<evidence type="ECO:0000256" key="1">
    <source>
        <dbReference type="ARBA" id="ARBA00004496"/>
    </source>
</evidence>
<comment type="similarity">
    <text evidence="2">Belongs to the DNA2/NAM7 helicase family. SDE3 subfamily.</text>
</comment>
<dbReference type="InterPro" id="IPR047187">
    <property type="entry name" value="SF1_C_Upf1"/>
</dbReference>
<evidence type="ECO:0000256" key="3">
    <source>
        <dbReference type="ARBA" id="ARBA00012552"/>
    </source>
</evidence>
<feature type="domain" description="U1-type" evidence="12">
    <location>
        <begin position="69"/>
        <end position="102"/>
    </location>
</feature>
<keyword evidence="4" id="KW-0963">Cytoplasm</keyword>
<evidence type="ECO:0000259" key="12">
    <source>
        <dbReference type="SMART" id="SM00451"/>
    </source>
</evidence>
<feature type="region of interest" description="Disordered" evidence="11">
    <location>
        <begin position="39"/>
        <end position="70"/>
    </location>
</feature>
<organism evidence="13 14">
    <name type="scientific">Marasmius tenuissimus</name>
    <dbReference type="NCBI Taxonomy" id="585030"/>
    <lineage>
        <taxon>Eukaryota</taxon>
        <taxon>Fungi</taxon>
        <taxon>Dikarya</taxon>
        <taxon>Basidiomycota</taxon>
        <taxon>Agaricomycotina</taxon>
        <taxon>Agaricomycetes</taxon>
        <taxon>Agaricomycetidae</taxon>
        <taxon>Agaricales</taxon>
        <taxon>Marasmiineae</taxon>
        <taxon>Marasmiaceae</taxon>
        <taxon>Marasmius</taxon>
    </lineage>
</organism>
<feature type="compositionally biased region" description="Basic and acidic residues" evidence="11">
    <location>
        <begin position="943"/>
        <end position="958"/>
    </location>
</feature>
<comment type="caution">
    <text evidence="13">The sequence shown here is derived from an EMBL/GenBank/DDBJ whole genome shotgun (WGS) entry which is preliminary data.</text>
</comment>
<dbReference type="InterPro" id="IPR027417">
    <property type="entry name" value="P-loop_NTPase"/>
</dbReference>
<dbReference type="PANTHER" id="PTHR45418:SF1">
    <property type="entry name" value="CANCER_TESTIS ANTIGEN 55"/>
    <property type="match status" value="1"/>
</dbReference>
<comment type="catalytic activity">
    <reaction evidence="10">
        <text>ATP + H2O = ADP + phosphate + H(+)</text>
        <dbReference type="Rhea" id="RHEA:13065"/>
        <dbReference type="ChEBI" id="CHEBI:15377"/>
        <dbReference type="ChEBI" id="CHEBI:15378"/>
        <dbReference type="ChEBI" id="CHEBI:30616"/>
        <dbReference type="ChEBI" id="CHEBI:43474"/>
        <dbReference type="ChEBI" id="CHEBI:456216"/>
        <dbReference type="EC" id="3.6.4.13"/>
    </reaction>
</comment>